<feature type="region of interest" description="Disordered" evidence="1">
    <location>
        <begin position="65"/>
        <end position="92"/>
    </location>
</feature>
<organism evidence="2">
    <name type="scientific">Burkholderia contaminans</name>
    <dbReference type="NCBI Taxonomy" id="488447"/>
    <lineage>
        <taxon>Bacteria</taxon>
        <taxon>Pseudomonadati</taxon>
        <taxon>Pseudomonadota</taxon>
        <taxon>Betaproteobacteria</taxon>
        <taxon>Burkholderiales</taxon>
        <taxon>Burkholderiaceae</taxon>
        <taxon>Burkholderia</taxon>
        <taxon>Burkholderia cepacia complex</taxon>
    </lineage>
</organism>
<accession>A0A250LBW0</accession>
<reference evidence="2" key="2">
    <citation type="journal article" date="2017" name="Genome Announc.">
        <title>High-Quality Draft Genome Sequence of Burkholderia contaminans CH-1, a Gram-Negative Bacterium That Metabolizes 2-Azahypoxanthine, a Plant Growth-Regulating Compound.</title>
        <authorList>
            <person name="Choi J.-H."/>
            <person name="Sugiura H."/>
            <person name="Moriuchi R."/>
            <person name="Kawagishi H."/>
            <person name="Dohra H."/>
        </authorList>
    </citation>
    <scope>NUCLEOTIDE SEQUENCE</scope>
    <source>
        <strain evidence="2">CH-1</strain>
    </source>
</reference>
<evidence type="ECO:0000313" key="2">
    <source>
        <dbReference type="EMBL" id="BBA42036.1"/>
    </source>
</evidence>
<protein>
    <submittedName>
        <fullName evidence="2">Uncharacterized protein</fullName>
    </submittedName>
</protein>
<reference evidence="2" key="1">
    <citation type="journal article" date="2016" name="Biosci. Biotechnol. Biochem.">
        <title>Bioconversion of AHX to AOH by resting cells of Burkholderia contaminans CH-1.</title>
        <authorList>
            <person name="Choi J.H."/>
            <person name="Kikuchi A."/>
            <person name="Pumkaeo P."/>
            <person name="Hirai H."/>
            <person name="Tokuyama S."/>
            <person name="Kawagishi H."/>
        </authorList>
    </citation>
    <scope>NUCLEOTIDE SEQUENCE</scope>
    <source>
        <strain evidence="2">CH-1</strain>
    </source>
</reference>
<evidence type="ECO:0000256" key="1">
    <source>
        <dbReference type="SAM" id="MobiDB-lite"/>
    </source>
</evidence>
<dbReference type="EMBL" id="AP018358">
    <property type="protein sequence ID" value="BBA42036.1"/>
    <property type="molecule type" value="Genomic_DNA"/>
</dbReference>
<name>A0A250LBW0_9BURK</name>
<dbReference type="AlphaFoldDB" id="A0A250LBW0"/>
<feature type="compositionally biased region" description="Low complexity" evidence="1">
    <location>
        <begin position="69"/>
        <end position="86"/>
    </location>
</feature>
<sequence>MDDRHAATAVAPNGLTGHVILSEPVLPEANIANAYEIMSRPLIALLASDLCLALSACQTAPELPPLPSPDTASAAAAVPASSTSEPIRGVGQAPHLAGQSHWAIGQCTTNGTVKVCN</sequence>
<proteinExistence type="predicted"/>
<gene>
    <name evidence="2" type="ORF">BCCH1_45110</name>
</gene>